<dbReference type="HOGENOM" id="CLU_045680_1_2_11"/>
<dbReference type="RefSeq" id="WP_038592531.1">
    <property type="nucleotide sequence ID" value="NZ_CP009211.1"/>
</dbReference>
<proteinExistence type="predicted"/>
<dbReference type="eggNOG" id="COG3764">
    <property type="taxonomic scope" value="Bacteria"/>
</dbReference>
<dbReference type="NCBIfam" id="NF033745">
    <property type="entry name" value="class_C_sortase"/>
    <property type="match status" value="1"/>
</dbReference>
<dbReference type="STRING" id="156978.CIMIT_10415"/>
<keyword evidence="1" id="KW-0378">Hydrolase</keyword>
<dbReference type="Proteomes" id="UP000215374">
    <property type="component" value="Chromosome 1"/>
</dbReference>
<feature type="active site" description="Acyl-thioester intermediate" evidence="2">
    <location>
        <position position="228"/>
    </location>
</feature>
<dbReference type="AlphaFoldDB" id="A0A076NRD8"/>
<evidence type="ECO:0000313" key="7">
    <source>
        <dbReference type="Proteomes" id="UP000215374"/>
    </source>
</evidence>
<dbReference type="KEGG" id="cii:CIMIT_10415"/>
<gene>
    <name evidence="5" type="primary">srtC1</name>
    <name evidence="4" type="ORF">CIMIT_10415</name>
    <name evidence="5" type="ORF">SAMEA4535761_02141</name>
</gene>
<keyword evidence="3" id="KW-0812">Transmembrane</keyword>
<dbReference type="EMBL" id="CP009211">
    <property type="protein sequence ID" value="AIJ34240.1"/>
    <property type="molecule type" value="Genomic_DNA"/>
</dbReference>
<dbReference type="NCBIfam" id="TIGR01076">
    <property type="entry name" value="sortase_fam"/>
    <property type="match status" value="1"/>
</dbReference>
<dbReference type="EMBL" id="LT906467">
    <property type="protein sequence ID" value="SNV83570.1"/>
    <property type="molecule type" value="Genomic_DNA"/>
</dbReference>
<reference evidence="5 7" key="2">
    <citation type="submission" date="2017-06" db="EMBL/GenBank/DDBJ databases">
        <authorList>
            <consortium name="Pathogen Informatics"/>
        </authorList>
    </citation>
    <scope>NUCLEOTIDE SEQUENCE [LARGE SCALE GENOMIC DNA]</scope>
    <source>
        <strain evidence="5 7">NCTC13015</strain>
    </source>
</reference>
<evidence type="ECO:0000256" key="1">
    <source>
        <dbReference type="ARBA" id="ARBA00022801"/>
    </source>
</evidence>
<organism evidence="4 6">
    <name type="scientific">Corynebacterium imitans</name>
    <dbReference type="NCBI Taxonomy" id="156978"/>
    <lineage>
        <taxon>Bacteria</taxon>
        <taxon>Bacillati</taxon>
        <taxon>Actinomycetota</taxon>
        <taxon>Actinomycetes</taxon>
        <taxon>Mycobacteriales</taxon>
        <taxon>Corynebacteriaceae</taxon>
        <taxon>Corynebacterium</taxon>
    </lineage>
</organism>
<keyword evidence="3" id="KW-1133">Transmembrane helix</keyword>
<dbReference type="OrthoDB" id="5242161at2"/>
<feature type="active site" description="Proton donor/acceptor" evidence="2">
    <location>
        <position position="166"/>
    </location>
</feature>
<evidence type="ECO:0000313" key="5">
    <source>
        <dbReference type="EMBL" id="SNV83570.1"/>
    </source>
</evidence>
<keyword evidence="6" id="KW-1185">Reference proteome</keyword>
<feature type="transmembrane region" description="Helical" evidence="3">
    <location>
        <begin position="264"/>
        <end position="285"/>
    </location>
</feature>
<sequence>MVLQDTASAAGPKGASKSLPKKLLPTVVLSLCAIFALLYPVVVTQLNNWEQMRVADSYTKDLDAADQGEISQKLASAQEYNRFRTAGPILDPWLARISEDNADYQAYLSELDTHEVMARLVVPSANIDLPVYHGTSEAVLQKGVGHLYGSDLPVGGEGSHAVLTAHTGLTNATLFDHLPDVEKGDPIYMGVSGQKMKYEVTDIQVVLPHETSGLRPTPDKDQLTLITCTPYGVNSHRLLVTADRVPFDEEAAEAFAPSKLHWSWWMWALMAAALLIAVLLALWIVKTTRKYKETHHPSSLVEE</sequence>
<keyword evidence="3" id="KW-0472">Membrane</keyword>
<dbReference type="Proteomes" id="UP000028780">
    <property type="component" value="Chromosome"/>
</dbReference>
<dbReference type="InterPro" id="IPR023365">
    <property type="entry name" value="Sortase_dom-sf"/>
</dbReference>
<evidence type="ECO:0000256" key="2">
    <source>
        <dbReference type="PIRSR" id="PIRSR605754-1"/>
    </source>
</evidence>
<dbReference type="Pfam" id="PF04203">
    <property type="entry name" value="Sortase"/>
    <property type="match status" value="1"/>
</dbReference>
<dbReference type="InterPro" id="IPR042002">
    <property type="entry name" value="Sortase_C"/>
</dbReference>
<evidence type="ECO:0000313" key="6">
    <source>
        <dbReference type="Proteomes" id="UP000028780"/>
    </source>
</evidence>
<dbReference type="SUPFAM" id="SSF63817">
    <property type="entry name" value="Sortase"/>
    <property type="match status" value="1"/>
</dbReference>
<name>A0A076NRD8_9CORY</name>
<evidence type="ECO:0000313" key="4">
    <source>
        <dbReference type="EMBL" id="AIJ34240.1"/>
    </source>
</evidence>
<dbReference type="InterPro" id="IPR005754">
    <property type="entry name" value="Sortase"/>
</dbReference>
<feature type="transmembrane region" description="Helical" evidence="3">
    <location>
        <begin position="23"/>
        <end position="42"/>
    </location>
</feature>
<dbReference type="GO" id="GO:0016787">
    <property type="term" value="F:hydrolase activity"/>
    <property type="evidence" value="ECO:0007669"/>
    <property type="project" value="UniProtKB-KW"/>
</dbReference>
<evidence type="ECO:0000256" key="3">
    <source>
        <dbReference type="SAM" id="Phobius"/>
    </source>
</evidence>
<protein>
    <submittedName>
        <fullName evidence="4">Fimbrial protein</fullName>
    </submittedName>
    <submittedName>
        <fullName evidence="5">Putative fimbrial associated sortase-like protein</fullName>
    </submittedName>
</protein>
<dbReference type="CDD" id="cd05827">
    <property type="entry name" value="Sortase_C"/>
    <property type="match status" value="1"/>
</dbReference>
<accession>A0A076NRD8</accession>
<dbReference type="Gene3D" id="2.40.260.10">
    <property type="entry name" value="Sortase"/>
    <property type="match status" value="1"/>
</dbReference>
<reference evidence="4 6" key="1">
    <citation type="submission" date="2014-08" db="EMBL/GenBank/DDBJ databases">
        <title>Complete genome sequence of Corynebacterium imitans DSM 44264, isolated from a five-month-old boy with suspected pharyngeal diphtheria.</title>
        <authorList>
            <person name="Mollmann S."/>
            <person name="Albersmeier A."/>
            <person name="Ruckert C."/>
            <person name="Tauch A."/>
        </authorList>
    </citation>
    <scope>NUCLEOTIDE SEQUENCE [LARGE SCALE GENOMIC DNA]</scope>
    <source>
        <strain evidence="4 6">DSM 44264</strain>
    </source>
</reference>